<dbReference type="GeneID" id="24132718"/>
<dbReference type="OMA" id="PRAGECM"/>
<dbReference type="PROSITE" id="PS50011">
    <property type="entry name" value="PROTEIN_KINASE_DOM"/>
    <property type="match status" value="1"/>
</dbReference>
<keyword evidence="3" id="KW-1185">Reference proteome</keyword>
<proteinExistence type="predicted"/>
<dbReference type="SUPFAM" id="SSF56112">
    <property type="entry name" value="Protein kinase-like (PK-like)"/>
    <property type="match status" value="1"/>
</dbReference>
<dbReference type="PANTHER" id="PTHR45890:SF1">
    <property type="entry name" value="AARF DOMAIN CONTAINING KINASE 2"/>
    <property type="match status" value="1"/>
</dbReference>
<sequence length="500" mass="54976">MAMLRPVLRLGLLSAVSSRHQSSVRLAGAVGLFAGGLTAANVSLTETHCRHAQVHKKPPVLHASGLAILPVATSVWARIARVLRLLFHCGRLVLLGTPLLLTYPVARVCKADLPNWWWRLALWSGGRSSPAIIKFLQWASTRRDLFSVKFCDTFMAFHSHVQTHDWAFTEAILRDAFGPTWSEHLSLEREPIGSGVIAQVYRGRRVSTGERIAVKVIHPHIQDLVALDLELLWLAARAIDCVLPNLSAKVGMVSFAQVMSSQLDFRIEGQNLATFREHFANRRKVAFPEPDLAWTTENVLVESFVDGVHIMEHVTAQRSYDRPLASVTIDAFLRMLFLDNFAHGDIHPGNILVTTDGIALLDAGIVNVLGGSDYDDFVELFHAIVNKNGYEAGQILLAKSPRHHCVDQDAFCRGIKSIVDRATANLSLKDVPVGDLLTEVLELCGAHHVALQGRFVSVVVSIGVLEGVGRLLDPELDLLQVALPILVQAKLQRMKAAALA</sequence>
<gene>
    <name evidence="2" type="ORF">SPRG_10617</name>
</gene>
<dbReference type="AlphaFoldDB" id="A0A067C0C0"/>
<evidence type="ECO:0000313" key="2">
    <source>
        <dbReference type="EMBL" id="KDO24189.1"/>
    </source>
</evidence>
<feature type="domain" description="Protein kinase" evidence="1">
    <location>
        <begin position="186"/>
        <end position="500"/>
    </location>
</feature>
<dbReference type="InterPro" id="IPR011009">
    <property type="entry name" value="Kinase-like_dom_sf"/>
</dbReference>
<reference evidence="2 3" key="1">
    <citation type="journal article" date="2013" name="PLoS Genet.">
        <title>Distinctive expansion of potential virulence genes in the genome of the oomycete fish pathogen Saprolegnia parasitica.</title>
        <authorList>
            <person name="Jiang R.H."/>
            <person name="de Bruijn I."/>
            <person name="Haas B.J."/>
            <person name="Belmonte R."/>
            <person name="Lobach L."/>
            <person name="Christie J."/>
            <person name="van den Ackerveken G."/>
            <person name="Bottin A."/>
            <person name="Bulone V."/>
            <person name="Diaz-Moreno S.M."/>
            <person name="Dumas B."/>
            <person name="Fan L."/>
            <person name="Gaulin E."/>
            <person name="Govers F."/>
            <person name="Grenville-Briggs L.J."/>
            <person name="Horner N.R."/>
            <person name="Levin J.Z."/>
            <person name="Mammella M."/>
            <person name="Meijer H.J."/>
            <person name="Morris P."/>
            <person name="Nusbaum C."/>
            <person name="Oome S."/>
            <person name="Phillips A.J."/>
            <person name="van Rooyen D."/>
            <person name="Rzeszutek E."/>
            <person name="Saraiva M."/>
            <person name="Secombes C.J."/>
            <person name="Seidl M.F."/>
            <person name="Snel B."/>
            <person name="Stassen J.H."/>
            <person name="Sykes S."/>
            <person name="Tripathy S."/>
            <person name="van den Berg H."/>
            <person name="Vega-Arreguin J.C."/>
            <person name="Wawra S."/>
            <person name="Young S.K."/>
            <person name="Zeng Q."/>
            <person name="Dieguez-Uribeondo J."/>
            <person name="Russ C."/>
            <person name="Tyler B.M."/>
            <person name="van West P."/>
        </authorList>
    </citation>
    <scope>NUCLEOTIDE SEQUENCE [LARGE SCALE GENOMIC DNA]</scope>
    <source>
        <strain evidence="2 3">CBS 223.65</strain>
    </source>
</reference>
<dbReference type="SMART" id="SM00220">
    <property type="entry name" value="S_TKc"/>
    <property type="match status" value="1"/>
</dbReference>
<evidence type="ECO:0000259" key="1">
    <source>
        <dbReference type="PROSITE" id="PS50011"/>
    </source>
</evidence>
<dbReference type="KEGG" id="spar:SPRG_10617"/>
<evidence type="ECO:0000313" key="3">
    <source>
        <dbReference type="Proteomes" id="UP000030745"/>
    </source>
</evidence>
<dbReference type="Pfam" id="PF03109">
    <property type="entry name" value="ABC1"/>
    <property type="match status" value="1"/>
</dbReference>
<dbReference type="STRING" id="695850.A0A067C0C0"/>
<dbReference type="OrthoDB" id="427480at2759"/>
<dbReference type="GO" id="GO:0005524">
    <property type="term" value="F:ATP binding"/>
    <property type="evidence" value="ECO:0007669"/>
    <property type="project" value="InterPro"/>
</dbReference>
<dbReference type="RefSeq" id="XP_012205133.1">
    <property type="nucleotide sequence ID" value="XM_012349743.1"/>
</dbReference>
<dbReference type="EMBL" id="KK583245">
    <property type="protein sequence ID" value="KDO24189.1"/>
    <property type="molecule type" value="Genomic_DNA"/>
</dbReference>
<dbReference type="Proteomes" id="UP000030745">
    <property type="component" value="Unassembled WGS sequence"/>
</dbReference>
<dbReference type="VEuPathDB" id="FungiDB:SPRG_10617"/>
<dbReference type="PANTHER" id="PTHR45890">
    <property type="entry name" value="AARF DOMAIN CONTAINING KINASE 2 (PREDICTED)"/>
    <property type="match status" value="1"/>
</dbReference>
<dbReference type="InterPro" id="IPR000719">
    <property type="entry name" value="Prot_kinase_dom"/>
</dbReference>
<organism evidence="2 3">
    <name type="scientific">Saprolegnia parasitica (strain CBS 223.65)</name>
    <dbReference type="NCBI Taxonomy" id="695850"/>
    <lineage>
        <taxon>Eukaryota</taxon>
        <taxon>Sar</taxon>
        <taxon>Stramenopiles</taxon>
        <taxon>Oomycota</taxon>
        <taxon>Saprolegniomycetes</taxon>
        <taxon>Saprolegniales</taxon>
        <taxon>Saprolegniaceae</taxon>
        <taxon>Saprolegnia</taxon>
    </lineage>
</organism>
<dbReference type="GO" id="GO:0004672">
    <property type="term" value="F:protein kinase activity"/>
    <property type="evidence" value="ECO:0007669"/>
    <property type="project" value="InterPro"/>
</dbReference>
<keyword evidence="2" id="KW-0808">Transferase</keyword>
<keyword evidence="2" id="KW-0418">Kinase</keyword>
<accession>A0A067C0C0</accession>
<dbReference type="InterPro" id="IPR052402">
    <property type="entry name" value="ADCK_kinase"/>
</dbReference>
<dbReference type="InterPro" id="IPR004147">
    <property type="entry name" value="ABC1_dom"/>
</dbReference>
<name>A0A067C0C0_SAPPC</name>
<protein>
    <submittedName>
        <fullName evidence="2">Atypical/ABC1/ABC1-C protein kinase</fullName>
    </submittedName>
</protein>
<dbReference type="Gene3D" id="1.10.510.10">
    <property type="entry name" value="Transferase(Phosphotransferase) domain 1"/>
    <property type="match status" value="1"/>
</dbReference>